<name>A0AAE3KM66_9CYAN</name>
<dbReference type="EMBL" id="JAMZMM010000057">
    <property type="protein sequence ID" value="MCP2728476.1"/>
    <property type="molecule type" value="Genomic_DNA"/>
</dbReference>
<organism evidence="1 2">
    <name type="scientific">Limnofasciculus baicalensis BBK-W-15</name>
    <dbReference type="NCBI Taxonomy" id="2699891"/>
    <lineage>
        <taxon>Bacteria</taxon>
        <taxon>Bacillati</taxon>
        <taxon>Cyanobacteriota</taxon>
        <taxon>Cyanophyceae</taxon>
        <taxon>Coleofasciculales</taxon>
        <taxon>Coleofasciculaceae</taxon>
        <taxon>Limnofasciculus</taxon>
        <taxon>Limnofasciculus baicalensis</taxon>
    </lineage>
</organism>
<gene>
    <name evidence="1" type="ORF">NJ959_08305</name>
</gene>
<protein>
    <submittedName>
        <fullName evidence="1">Uncharacterized protein</fullName>
    </submittedName>
</protein>
<evidence type="ECO:0000313" key="2">
    <source>
        <dbReference type="Proteomes" id="UP001204953"/>
    </source>
</evidence>
<dbReference type="Proteomes" id="UP001204953">
    <property type="component" value="Unassembled WGS sequence"/>
</dbReference>
<evidence type="ECO:0000313" key="1">
    <source>
        <dbReference type="EMBL" id="MCP2728476.1"/>
    </source>
</evidence>
<keyword evidence="2" id="KW-1185">Reference proteome</keyword>
<accession>A0AAE3KM66</accession>
<comment type="caution">
    <text evidence="1">The sequence shown here is derived from an EMBL/GenBank/DDBJ whole genome shotgun (WGS) entry which is preliminary data.</text>
</comment>
<sequence length="51" mass="5541">MYQPIQVSEIVKVTYNGVNSYLYSFTATPSGLSSPETVKANYEVKLPGATP</sequence>
<proteinExistence type="predicted"/>
<dbReference type="RefSeq" id="WP_254011273.1">
    <property type="nucleotide sequence ID" value="NZ_JAMZMM010000057.1"/>
</dbReference>
<dbReference type="AlphaFoldDB" id="A0AAE3KM66"/>
<reference evidence="1" key="1">
    <citation type="submission" date="2022-06" db="EMBL/GenBank/DDBJ databases">
        <title>New cyanobacteria of genus Symplocastrum in benthos of Lake Baikal.</title>
        <authorList>
            <person name="Sorokovikova E."/>
            <person name="Tikhonova I."/>
            <person name="Krasnopeev A."/>
            <person name="Evseev P."/>
            <person name="Gladkikh A."/>
            <person name="Belykh O."/>
        </authorList>
    </citation>
    <scope>NUCLEOTIDE SEQUENCE</scope>
    <source>
        <strain evidence="1">BBK-W-15</strain>
    </source>
</reference>